<reference evidence="1" key="2">
    <citation type="journal article" date="2024" name="Plant">
        <title>Genomic evolution and insights into agronomic trait innovations of Sesamum species.</title>
        <authorList>
            <person name="Miao H."/>
            <person name="Wang L."/>
            <person name="Qu L."/>
            <person name="Liu H."/>
            <person name="Sun Y."/>
            <person name="Le M."/>
            <person name="Wang Q."/>
            <person name="Wei S."/>
            <person name="Zheng Y."/>
            <person name="Lin W."/>
            <person name="Duan Y."/>
            <person name="Cao H."/>
            <person name="Xiong S."/>
            <person name="Wang X."/>
            <person name="Wei L."/>
            <person name="Li C."/>
            <person name="Ma Q."/>
            <person name="Ju M."/>
            <person name="Zhao R."/>
            <person name="Li G."/>
            <person name="Mu C."/>
            <person name="Tian Q."/>
            <person name="Mei H."/>
            <person name="Zhang T."/>
            <person name="Gao T."/>
            <person name="Zhang H."/>
        </authorList>
    </citation>
    <scope>NUCLEOTIDE SEQUENCE</scope>
    <source>
        <strain evidence="1">K16</strain>
    </source>
</reference>
<keyword evidence="2" id="KW-1185">Reference proteome</keyword>
<evidence type="ECO:0000313" key="2">
    <source>
        <dbReference type="Proteomes" id="UP001289374"/>
    </source>
</evidence>
<dbReference type="InterPro" id="IPR036397">
    <property type="entry name" value="RNaseH_sf"/>
</dbReference>
<dbReference type="GO" id="GO:0003676">
    <property type="term" value="F:nucleic acid binding"/>
    <property type="evidence" value="ECO:0007669"/>
    <property type="project" value="InterPro"/>
</dbReference>
<protein>
    <submittedName>
        <fullName evidence="1">Uncharacterized protein</fullName>
    </submittedName>
</protein>
<reference evidence="1" key="1">
    <citation type="submission" date="2020-06" db="EMBL/GenBank/DDBJ databases">
        <authorList>
            <person name="Li T."/>
            <person name="Hu X."/>
            <person name="Zhang T."/>
            <person name="Song X."/>
            <person name="Zhang H."/>
            <person name="Dai N."/>
            <person name="Sheng W."/>
            <person name="Hou X."/>
            <person name="Wei L."/>
        </authorList>
    </citation>
    <scope>NUCLEOTIDE SEQUENCE</scope>
    <source>
        <strain evidence="1">K16</strain>
        <tissue evidence="1">Leaf</tissue>
    </source>
</reference>
<name>A0AAE2BU37_9LAMI</name>
<dbReference type="Proteomes" id="UP001289374">
    <property type="component" value="Unassembled WGS sequence"/>
</dbReference>
<dbReference type="Gene3D" id="3.30.420.10">
    <property type="entry name" value="Ribonuclease H-like superfamily/Ribonuclease H"/>
    <property type="match status" value="1"/>
</dbReference>
<dbReference type="SUPFAM" id="SSF53098">
    <property type="entry name" value="Ribonuclease H-like"/>
    <property type="match status" value="1"/>
</dbReference>
<evidence type="ECO:0000313" key="1">
    <source>
        <dbReference type="EMBL" id="KAK4397623.1"/>
    </source>
</evidence>
<dbReference type="InterPro" id="IPR012337">
    <property type="entry name" value="RNaseH-like_sf"/>
</dbReference>
<organism evidence="1 2">
    <name type="scientific">Sesamum angolense</name>
    <dbReference type="NCBI Taxonomy" id="2727404"/>
    <lineage>
        <taxon>Eukaryota</taxon>
        <taxon>Viridiplantae</taxon>
        <taxon>Streptophyta</taxon>
        <taxon>Embryophyta</taxon>
        <taxon>Tracheophyta</taxon>
        <taxon>Spermatophyta</taxon>
        <taxon>Magnoliopsida</taxon>
        <taxon>eudicotyledons</taxon>
        <taxon>Gunneridae</taxon>
        <taxon>Pentapetalae</taxon>
        <taxon>asterids</taxon>
        <taxon>lamiids</taxon>
        <taxon>Lamiales</taxon>
        <taxon>Pedaliaceae</taxon>
        <taxon>Sesamum</taxon>
    </lineage>
</organism>
<accession>A0AAE2BU37</accession>
<gene>
    <name evidence="1" type="ORF">Sango_1237800</name>
</gene>
<sequence length="352" mass="39642">MVAEVKDMKITMVVKERASSDEVEIVHCVTEYELWKSEIEEKLIKGTEPGDQIAAKGLKFRVNRFTILNVELYRRSTEGPLLKCISPEKAHFVLREIPKVSYTNNSGRRSLAQKIACPFDQWGIDILGPFPPASGQKKFNMVAVEYCSKWVEAEASTKVSKNKGCSPTEFYTFSKKIIQNSIRKNLDLIEELREKAFLHIQRYKNTMINAHNRRVKSRFPSWRLSIAKGRHPETKGETGPRLRMTIQSYWSNSSSGALGASSPLHSEGPSFRMSPSVGMGYATSGGGLSPPPRPFLRCPNSLLLLIFHKAPSPITLQVLMAFIIIGKIEPGLISYRFDLLCLVLLQCNDLHL</sequence>
<proteinExistence type="predicted"/>
<dbReference type="AlphaFoldDB" id="A0AAE2BU37"/>
<comment type="caution">
    <text evidence="1">The sequence shown here is derived from an EMBL/GenBank/DDBJ whole genome shotgun (WGS) entry which is preliminary data.</text>
</comment>
<dbReference type="EMBL" id="JACGWL010000007">
    <property type="protein sequence ID" value="KAK4397623.1"/>
    <property type="molecule type" value="Genomic_DNA"/>
</dbReference>